<feature type="domain" description="Calcineurin-like phosphoesterase" evidence="4">
    <location>
        <begin position="56"/>
        <end position="319"/>
    </location>
</feature>
<dbReference type="Pfam" id="PF02872">
    <property type="entry name" value="5_nucleotid_C"/>
    <property type="match status" value="1"/>
</dbReference>
<dbReference type="OrthoDB" id="9803927at2"/>
<comment type="caution">
    <text evidence="6">The sequence shown here is derived from an EMBL/GenBank/DDBJ whole genome shotgun (WGS) entry which is preliminary data.</text>
</comment>
<keyword evidence="2 3" id="KW-0732">Signal</keyword>
<dbReference type="InterPro" id="IPR008334">
    <property type="entry name" value="5'-Nucleotdase_C"/>
</dbReference>
<dbReference type="Gene3D" id="3.60.21.10">
    <property type="match status" value="1"/>
</dbReference>
<comment type="similarity">
    <text evidence="1 3">Belongs to the 5'-nucleotidase family.</text>
</comment>
<feature type="domain" description="5'-Nucleotidase C-terminal" evidence="5">
    <location>
        <begin position="490"/>
        <end position="614"/>
    </location>
</feature>
<dbReference type="PANTHER" id="PTHR11575:SF6">
    <property type="entry name" value="2',3'-CYCLIC-NUCLEOTIDE 2'-PHOSPHODIESTERASE_3'-NUCLEOTIDASE"/>
    <property type="match status" value="1"/>
</dbReference>
<dbReference type="GO" id="GO:0000166">
    <property type="term" value="F:nucleotide binding"/>
    <property type="evidence" value="ECO:0007669"/>
    <property type="project" value="UniProtKB-KW"/>
</dbReference>
<name>A0A2S5GLS4_9BURK</name>
<evidence type="ECO:0000313" key="7">
    <source>
        <dbReference type="Proteomes" id="UP000239990"/>
    </source>
</evidence>
<keyword evidence="3" id="KW-0378">Hydrolase</keyword>
<feature type="signal peptide" evidence="3">
    <location>
        <begin position="1"/>
        <end position="27"/>
    </location>
</feature>
<evidence type="ECO:0000256" key="3">
    <source>
        <dbReference type="RuleBase" id="RU362119"/>
    </source>
</evidence>
<dbReference type="InterPro" id="IPR006146">
    <property type="entry name" value="5'-Nucleotdase_CS"/>
</dbReference>
<dbReference type="SUPFAM" id="SSF56300">
    <property type="entry name" value="Metallo-dependent phosphatases"/>
    <property type="match status" value="1"/>
</dbReference>
<dbReference type="AlphaFoldDB" id="A0A2S5GLS4"/>
<sequence>MTVKPHVRKLFAVSASVALLAGLTACGGDDDDDDDTGVVTPPVASVPQGAALDVAILATTDLHANVLGYDYYKLAEDKSYGVDRSATLIANARKQHANTLLFDNGDTIQGTALSDYQALVAPVQCADMIAIYKQMNLLAYDAGTVGNHEFNYGLPYLSQITNVDFGLAGIGKGTDKTNPTGAKNCAAPAFPFVSANVVSAASKQPIFKPWVLLDKTFKATDAGGKTIDVPFKVGVIGFAPPPILQWDKANLEGHVQVTGWKETAQRYVPEMKAAGADIIVALAHGGIDMKTAYDPAMENGAGYLSQVPGIDALITGHQHLLFPDTSATSPFVGQPGVDPVRGLVNGVPAVQAGQWGNNLGQITLKLSYDKGWRVQQDATTVQRISTRLTAQSGSTPATYVAPDTAVQQLVQGEHAATIDYVKTPIGQSQFDMATYYALTGDVSALQIVNMAQIDYLKDYIAKNNPAYGALPILSAAAPFKGGRNGPGDFTFVKQGNVAINNAADLYLYPNTLQVVRVTGDTVRQWLEKTAEQFKQIDPAQVAPQDLVDTTFPTFNFDVLYAPGNALKYEIDVSQPKGTRISNLTYQGAPLDLAAQFLVVTNNYRASGGGDFPGLAGGKGDIVLQAPDASRDVLISFIKKNPTLDLATYGLDRSWRFKPLSGLAGPVVFWSVPGTLPMAAAHGVTNVSVYDATPDATTQLSRYAVDLTQ</sequence>
<dbReference type="Proteomes" id="UP000239990">
    <property type="component" value="Unassembled WGS sequence"/>
</dbReference>
<reference evidence="6 7" key="1">
    <citation type="submission" date="2018-02" db="EMBL/GenBank/DDBJ databases">
        <title>Draft Genome of Achromobacter spanius stain 6.</title>
        <authorList>
            <person name="Gunasekera T.S."/>
            <person name="Radwan O."/>
            <person name="Ruiz O.N."/>
        </authorList>
    </citation>
    <scope>NUCLEOTIDE SEQUENCE [LARGE SCALE GENOMIC DNA]</scope>
    <source>
        <strain evidence="6 7">6</strain>
    </source>
</reference>
<dbReference type="InterPro" id="IPR004843">
    <property type="entry name" value="Calcineurin-like_PHP"/>
</dbReference>
<dbReference type="SUPFAM" id="SSF55816">
    <property type="entry name" value="5'-nucleotidase (syn. UDP-sugar hydrolase), C-terminal domain"/>
    <property type="match status" value="1"/>
</dbReference>
<dbReference type="Gene3D" id="3.90.780.10">
    <property type="entry name" value="5'-Nucleotidase, C-terminal domain"/>
    <property type="match status" value="1"/>
</dbReference>
<accession>A0A2S5GLS4</accession>
<dbReference type="InterPro" id="IPR029052">
    <property type="entry name" value="Metallo-depent_PP-like"/>
</dbReference>
<dbReference type="PRINTS" id="PR01607">
    <property type="entry name" value="APYRASEFAMLY"/>
</dbReference>
<proteinExistence type="inferred from homology"/>
<dbReference type="Pfam" id="PF00149">
    <property type="entry name" value="Metallophos"/>
    <property type="match status" value="1"/>
</dbReference>
<evidence type="ECO:0000256" key="1">
    <source>
        <dbReference type="ARBA" id="ARBA00006654"/>
    </source>
</evidence>
<keyword evidence="3" id="KW-0547">Nucleotide-binding</keyword>
<feature type="chain" id="PRO_5015370055" evidence="3">
    <location>
        <begin position="28"/>
        <end position="708"/>
    </location>
</feature>
<evidence type="ECO:0000259" key="4">
    <source>
        <dbReference type="Pfam" id="PF00149"/>
    </source>
</evidence>
<gene>
    <name evidence="6" type="ORF">C4E15_23050</name>
</gene>
<dbReference type="InterPro" id="IPR036907">
    <property type="entry name" value="5'-Nucleotdase_C_sf"/>
</dbReference>
<dbReference type="GO" id="GO:0030288">
    <property type="term" value="C:outer membrane-bounded periplasmic space"/>
    <property type="evidence" value="ECO:0007669"/>
    <property type="project" value="TreeGrafter"/>
</dbReference>
<dbReference type="EMBL" id="PREU01000012">
    <property type="protein sequence ID" value="PPA73894.1"/>
    <property type="molecule type" value="Genomic_DNA"/>
</dbReference>
<dbReference type="PROSITE" id="PS00786">
    <property type="entry name" value="5_NUCLEOTIDASE_2"/>
    <property type="match status" value="1"/>
</dbReference>
<dbReference type="GO" id="GO:0016788">
    <property type="term" value="F:hydrolase activity, acting on ester bonds"/>
    <property type="evidence" value="ECO:0007669"/>
    <property type="project" value="InterPro"/>
</dbReference>
<dbReference type="RefSeq" id="WP_104145043.1">
    <property type="nucleotide sequence ID" value="NZ_PREU01000012.1"/>
</dbReference>
<dbReference type="InterPro" id="IPR006179">
    <property type="entry name" value="5_nucleotidase/apyrase"/>
</dbReference>
<dbReference type="GO" id="GO:0046872">
    <property type="term" value="F:metal ion binding"/>
    <property type="evidence" value="ECO:0007669"/>
    <property type="project" value="InterPro"/>
</dbReference>
<dbReference type="PANTHER" id="PTHR11575">
    <property type="entry name" value="5'-NUCLEOTIDASE-RELATED"/>
    <property type="match status" value="1"/>
</dbReference>
<evidence type="ECO:0000256" key="2">
    <source>
        <dbReference type="ARBA" id="ARBA00022729"/>
    </source>
</evidence>
<dbReference type="PROSITE" id="PS51257">
    <property type="entry name" value="PROKAR_LIPOPROTEIN"/>
    <property type="match status" value="1"/>
</dbReference>
<evidence type="ECO:0000259" key="5">
    <source>
        <dbReference type="Pfam" id="PF02872"/>
    </source>
</evidence>
<protein>
    <submittedName>
        <fullName evidence="6">Bifunctional metallophosphatase/5'-nucleotidase</fullName>
    </submittedName>
</protein>
<evidence type="ECO:0000313" key="6">
    <source>
        <dbReference type="EMBL" id="PPA73894.1"/>
    </source>
</evidence>
<dbReference type="GO" id="GO:0009166">
    <property type="term" value="P:nucleotide catabolic process"/>
    <property type="evidence" value="ECO:0007669"/>
    <property type="project" value="InterPro"/>
</dbReference>
<organism evidence="6 7">
    <name type="scientific">Achromobacter spanius</name>
    <dbReference type="NCBI Taxonomy" id="217203"/>
    <lineage>
        <taxon>Bacteria</taxon>
        <taxon>Pseudomonadati</taxon>
        <taxon>Pseudomonadota</taxon>
        <taxon>Betaproteobacteria</taxon>
        <taxon>Burkholderiales</taxon>
        <taxon>Alcaligenaceae</taxon>
        <taxon>Achromobacter</taxon>
    </lineage>
</organism>